<dbReference type="AlphaFoldDB" id="A0A8K0QV47"/>
<feature type="non-terminal residue" evidence="1">
    <location>
        <position position="1"/>
    </location>
</feature>
<comment type="caution">
    <text evidence="1">The sequence shown here is derived from an EMBL/GenBank/DDBJ whole genome shotgun (WGS) entry which is preliminary data.</text>
</comment>
<keyword evidence="2" id="KW-1185">Reference proteome</keyword>
<gene>
    <name evidence="1" type="ORF">FB567DRAFT_612778</name>
</gene>
<accession>A0A8K0QV47</accession>
<evidence type="ECO:0000313" key="1">
    <source>
        <dbReference type="EMBL" id="KAH7070809.1"/>
    </source>
</evidence>
<organism evidence="1 2">
    <name type="scientific">Paraphoma chrysanthemicola</name>
    <dbReference type="NCBI Taxonomy" id="798071"/>
    <lineage>
        <taxon>Eukaryota</taxon>
        <taxon>Fungi</taxon>
        <taxon>Dikarya</taxon>
        <taxon>Ascomycota</taxon>
        <taxon>Pezizomycotina</taxon>
        <taxon>Dothideomycetes</taxon>
        <taxon>Pleosporomycetidae</taxon>
        <taxon>Pleosporales</taxon>
        <taxon>Pleosporineae</taxon>
        <taxon>Phaeosphaeriaceae</taxon>
        <taxon>Paraphoma</taxon>
    </lineage>
</organism>
<dbReference type="EMBL" id="JAGMVJ010000026">
    <property type="protein sequence ID" value="KAH7070809.1"/>
    <property type="molecule type" value="Genomic_DNA"/>
</dbReference>
<name>A0A8K0QV47_9PLEO</name>
<reference evidence="1" key="1">
    <citation type="journal article" date="2021" name="Nat. Commun.">
        <title>Genetic determinants of endophytism in the Arabidopsis root mycobiome.</title>
        <authorList>
            <person name="Mesny F."/>
            <person name="Miyauchi S."/>
            <person name="Thiergart T."/>
            <person name="Pickel B."/>
            <person name="Atanasova L."/>
            <person name="Karlsson M."/>
            <person name="Huettel B."/>
            <person name="Barry K.W."/>
            <person name="Haridas S."/>
            <person name="Chen C."/>
            <person name="Bauer D."/>
            <person name="Andreopoulos W."/>
            <person name="Pangilinan J."/>
            <person name="LaButti K."/>
            <person name="Riley R."/>
            <person name="Lipzen A."/>
            <person name="Clum A."/>
            <person name="Drula E."/>
            <person name="Henrissat B."/>
            <person name="Kohler A."/>
            <person name="Grigoriev I.V."/>
            <person name="Martin F.M."/>
            <person name="Hacquard S."/>
        </authorList>
    </citation>
    <scope>NUCLEOTIDE SEQUENCE</scope>
    <source>
        <strain evidence="1">MPI-SDFR-AT-0120</strain>
    </source>
</reference>
<protein>
    <recommendedName>
        <fullName evidence="3">J domain-containing protein</fullName>
    </recommendedName>
</protein>
<proteinExistence type="predicted"/>
<sequence length="435" mass="49834">PVCFWVLIIISNTSSPSPLRLITVFRPILATSNLAPISFSPNMPPPRTYRLRSQSVAPSWPRRRFQTGPRARRIAFHLKHHPDPADLTLRPAVRRTESSGIRRTAARISKVAGRLYQRVRDHHRPLLYAAAAGVATVGLACVTRNALAYGAQIDPLVTQYKTYPQHLHTKNAYTVLGLPEPWYEGWIPPQELFRAAVRRVNKAWHPDKRWTKSGSKTAEEARAIWDVYKHAITLFERYYEMPMCQLEDGDDAGLLAPMPEIRMTDHTNLPHYNNFGGDCALWESLGAAIKGALTPPSRLPPMPQTDEQRLAYYPCSLSKILNDFMTNLQNIPPLHVPRFWDTPSLEEAELVKNPINWMMYRLGRTSGWFPGPTEWNQTQVMESSMGSRWLTAYDFNKRLPICQLVKDYIEVEEEEEESLMRNLAARFKKYAEGTE</sequence>
<dbReference type="OrthoDB" id="10250354at2759"/>
<evidence type="ECO:0000313" key="2">
    <source>
        <dbReference type="Proteomes" id="UP000813461"/>
    </source>
</evidence>
<evidence type="ECO:0008006" key="3">
    <source>
        <dbReference type="Google" id="ProtNLM"/>
    </source>
</evidence>
<dbReference type="Proteomes" id="UP000813461">
    <property type="component" value="Unassembled WGS sequence"/>
</dbReference>